<evidence type="ECO:0000256" key="4">
    <source>
        <dbReference type="ARBA" id="ARBA00023038"/>
    </source>
</evidence>
<feature type="compositionally biased region" description="Polar residues" evidence="6">
    <location>
        <begin position="115"/>
        <end position="124"/>
    </location>
</feature>
<evidence type="ECO:0000256" key="1">
    <source>
        <dbReference type="ARBA" id="ARBA00022723"/>
    </source>
</evidence>
<dbReference type="PROSITE" id="PS00478">
    <property type="entry name" value="LIM_DOMAIN_1"/>
    <property type="match status" value="1"/>
</dbReference>
<reference evidence="9" key="1">
    <citation type="submission" date="2025-08" db="UniProtKB">
        <authorList>
            <consortium name="RefSeq"/>
        </authorList>
    </citation>
    <scope>IDENTIFICATION</scope>
</reference>
<dbReference type="SUPFAM" id="SSF57716">
    <property type="entry name" value="Glucocorticoid receptor-like (DNA-binding domain)"/>
    <property type="match status" value="2"/>
</dbReference>
<keyword evidence="4 5" id="KW-0440">LIM domain</keyword>
<dbReference type="RefSeq" id="XP_030634216.1">
    <property type="nucleotide sequence ID" value="XM_030778356.1"/>
</dbReference>
<feature type="compositionally biased region" description="Polar residues" evidence="6">
    <location>
        <begin position="72"/>
        <end position="108"/>
    </location>
</feature>
<dbReference type="GO" id="GO:0005925">
    <property type="term" value="C:focal adhesion"/>
    <property type="evidence" value="ECO:0007669"/>
    <property type="project" value="TreeGrafter"/>
</dbReference>
<organism evidence="8 9">
    <name type="scientific">Chanos chanos</name>
    <name type="common">Milkfish</name>
    <name type="synonym">Mugil chanos</name>
    <dbReference type="NCBI Taxonomy" id="29144"/>
    <lineage>
        <taxon>Eukaryota</taxon>
        <taxon>Metazoa</taxon>
        <taxon>Chordata</taxon>
        <taxon>Craniata</taxon>
        <taxon>Vertebrata</taxon>
        <taxon>Euteleostomi</taxon>
        <taxon>Actinopterygii</taxon>
        <taxon>Neopterygii</taxon>
        <taxon>Teleostei</taxon>
        <taxon>Ostariophysi</taxon>
        <taxon>Gonorynchiformes</taxon>
        <taxon>Chanidae</taxon>
        <taxon>Chanos</taxon>
    </lineage>
</organism>
<evidence type="ECO:0000256" key="6">
    <source>
        <dbReference type="SAM" id="MobiDB-lite"/>
    </source>
</evidence>
<evidence type="ECO:0000313" key="9">
    <source>
        <dbReference type="RefSeq" id="XP_030634216.1"/>
    </source>
</evidence>
<protein>
    <submittedName>
        <fullName evidence="9">Filamin-binding LIM protein 1</fullName>
    </submittedName>
</protein>
<dbReference type="GO" id="GO:0046872">
    <property type="term" value="F:metal ion binding"/>
    <property type="evidence" value="ECO:0007669"/>
    <property type="project" value="UniProtKB-KW"/>
</dbReference>
<dbReference type="GO" id="GO:0001725">
    <property type="term" value="C:stress fiber"/>
    <property type="evidence" value="ECO:0007669"/>
    <property type="project" value="TreeGrafter"/>
</dbReference>
<feature type="domain" description="LIM zinc-binding" evidence="7">
    <location>
        <begin position="225"/>
        <end position="286"/>
    </location>
</feature>
<proteinExistence type="predicted"/>
<evidence type="ECO:0000256" key="5">
    <source>
        <dbReference type="PROSITE-ProRule" id="PRU00125"/>
    </source>
</evidence>
<keyword evidence="1 5" id="KW-0479">Metal-binding</keyword>
<feature type="compositionally biased region" description="Basic and acidic residues" evidence="6">
    <location>
        <begin position="184"/>
        <end position="194"/>
    </location>
</feature>
<dbReference type="CTD" id="54751"/>
<feature type="region of interest" description="Disordered" evidence="6">
    <location>
        <begin position="29"/>
        <end position="207"/>
    </location>
</feature>
<keyword evidence="2" id="KW-0677">Repeat</keyword>
<dbReference type="InterPro" id="IPR001781">
    <property type="entry name" value="Znf_LIM"/>
</dbReference>
<dbReference type="SMART" id="SM00132">
    <property type="entry name" value="LIM"/>
    <property type="match status" value="3"/>
</dbReference>
<name>A0A6J2VSM5_CHACN</name>
<dbReference type="InParanoid" id="A0A6J2VSM5"/>
<feature type="domain" description="LIM zinc-binding" evidence="7">
    <location>
        <begin position="345"/>
        <end position="415"/>
    </location>
</feature>
<evidence type="ECO:0000256" key="2">
    <source>
        <dbReference type="ARBA" id="ARBA00022737"/>
    </source>
</evidence>
<keyword evidence="3 5" id="KW-0862">Zinc</keyword>
<dbReference type="FunFam" id="2.10.110.10:FF:000086">
    <property type="entry name" value="Filamin binding LIM protein 1"/>
    <property type="match status" value="1"/>
</dbReference>
<dbReference type="Proteomes" id="UP000504632">
    <property type="component" value="Chromosome 6"/>
</dbReference>
<dbReference type="GO" id="GO:0098609">
    <property type="term" value="P:cell-cell adhesion"/>
    <property type="evidence" value="ECO:0007669"/>
    <property type="project" value="TreeGrafter"/>
</dbReference>
<evidence type="ECO:0000256" key="3">
    <source>
        <dbReference type="ARBA" id="ARBA00022833"/>
    </source>
</evidence>
<dbReference type="PROSITE" id="PS50023">
    <property type="entry name" value="LIM_DOMAIN_2"/>
    <property type="match status" value="2"/>
</dbReference>
<dbReference type="Gene3D" id="2.10.110.10">
    <property type="entry name" value="Cysteine Rich Protein"/>
    <property type="match status" value="3"/>
</dbReference>
<dbReference type="PANTHER" id="PTHR24207">
    <property type="entry name" value="ZYX102 PROTEIN"/>
    <property type="match status" value="1"/>
</dbReference>
<dbReference type="PANTHER" id="PTHR24207:SF1">
    <property type="entry name" value="FILAMIN-BINDING LIM PROTEIN 1"/>
    <property type="match status" value="1"/>
</dbReference>
<evidence type="ECO:0000313" key="8">
    <source>
        <dbReference type="Proteomes" id="UP000504632"/>
    </source>
</evidence>
<accession>A0A6J2VSM5</accession>
<dbReference type="GeneID" id="115815399"/>
<dbReference type="CDD" id="cd09372">
    <property type="entry name" value="LIM2_FBLP-1"/>
    <property type="match status" value="1"/>
</dbReference>
<dbReference type="GO" id="GO:0031005">
    <property type="term" value="F:filamin binding"/>
    <property type="evidence" value="ECO:0007669"/>
    <property type="project" value="TreeGrafter"/>
</dbReference>
<sequence length="418" mass="45601">MTSAEPQKKMVSSVFITLASPYRATITQRPHIQHSTVEKDTQQSAVPVSHGNDFSEMKLANTHKKAAALSQDGHNGLQTSPLAPTSPRNSQPGSTLGSSVSGTETYPSSMVVPGSFTSRNTELLTSKVDDNTEEILPPPPPLPTPLDSELSEDPTAPLPPPPVHGFSPAPLQSVPQHGPLSAKFETKTAAKQQEDTPPPGGVKHNEATVAPHSNLEQEVHPESKDVCGFCRKTVALSEPAIEALNRTYHASCFQCRQCEVPLAGKIYYNKAGIPLCEDCYQASLEPCWACGEVIKDHMIRALERAYHPPCFVCTTCNQAIGEQRFAQGEVGEVYCLQDYYRKYAPQCSVCAQLIIPREDGTDSYTVECLGRSFHEDCYRCEVCKVLLSPEPNEQGCHPLEGQILCKPCHLTLVQAVQH</sequence>
<dbReference type="AlphaFoldDB" id="A0A6J2VSM5"/>
<evidence type="ECO:0000259" key="7">
    <source>
        <dbReference type="PROSITE" id="PS50023"/>
    </source>
</evidence>
<gene>
    <name evidence="9" type="primary">fblim1</name>
</gene>
<dbReference type="FunFam" id="2.10.110.10:FF:000097">
    <property type="entry name" value="Filamin-binding LIM protein 1"/>
    <property type="match status" value="1"/>
</dbReference>
<keyword evidence="8" id="KW-1185">Reference proteome</keyword>
<dbReference type="Pfam" id="PF00412">
    <property type="entry name" value="LIM"/>
    <property type="match status" value="3"/>
</dbReference>
<dbReference type="OrthoDB" id="25414at2759"/>